<evidence type="ECO:0000313" key="2">
    <source>
        <dbReference type="EMBL" id="GAA1101447.1"/>
    </source>
</evidence>
<organism evidence="2 3">
    <name type="scientific">Nocardioides dubius</name>
    <dbReference type="NCBI Taxonomy" id="317019"/>
    <lineage>
        <taxon>Bacteria</taxon>
        <taxon>Bacillati</taxon>
        <taxon>Actinomycetota</taxon>
        <taxon>Actinomycetes</taxon>
        <taxon>Propionibacteriales</taxon>
        <taxon>Nocardioidaceae</taxon>
        <taxon>Nocardioides</taxon>
    </lineage>
</organism>
<comment type="caution">
    <text evidence="2">The sequence shown here is derived from an EMBL/GenBank/DDBJ whole genome shotgun (WGS) entry which is preliminary data.</text>
</comment>
<reference evidence="3" key="1">
    <citation type="journal article" date="2019" name="Int. J. Syst. Evol. Microbiol.">
        <title>The Global Catalogue of Microorganisms (GCM) 10K type strain sequencing project: providing services to taxonomists for standard genome sequencing and annotation.</title>
        <authorList>
            <consortium name="The Broad Institute Genomics Platform"/>
            <consortium name="The Broad Institute Genome Sequencing Center for Infectious Disease"/>
            <person name="Wu L."/>
            <person name="Ma J."/>
        </authorList>
    </citation>
    <scope>NUCLEOTIDE SEQUENCE [LARGE SCALE GENOMIC DNA]</scope>
    <source>
        <strain evidence="3">JCM 13008</strain>
    </source>
</reference>
<dbReference type="EMBL" id="BAAALG010000008">
    <property type="protein sequence ID" value="GAA1101447.1"/>
    <property type="molecule type" value="Genomic_DNA"/>
</dbReference>
<evidence type="ECO:0000256" key="1">
    <source>
        <dbReference type="SAM" id="Phobius"/>
    </source>
</evidence>
<evidence type="ECO:0008006" key="4">
    <source>
        <dbReference type="Google" id="ProtNLM"/>
    </source>
</evidence>
<feature type="transmembrane region" description="Helical" evidence="1">
    <location>
        <begin position="80"/>
        <end position="101"/>
    </location>
</feature>
<accession>A0ABP4EGS6</accession>
<keyword evidence="1" id="KW-0812">Transmembrane</keyword>
<gene>
    <name evidence="2" type="ORF">GCM10009668_19620</name>
</gene>
<keyword evidence="1" id="KW-0472">Membrane</keyword>
<keyword evidence="3" id="KW-1185">Reference proteome</keyword>
<dbReference type="Proteomes" id="UP001501581">
    <property type="component" value="Unassembled WGS sequence"/>
</dbReference>
<keyword evidence="1" id="KW-1133">Transmembrane helix</keyword>
<proteinExistence type="predicted"/>
<name>A0ABP4EGS6_9ACTN</name>
<protein>
    <recommendedName>
        <fullName evidence="4">Transmembrane protein</fullName>
    </recommendedName>
</protein>
<dbReference type="RefSeq" id="WP_343993848.1">
    <property type="nucleotide sequence ID" value="NZ_BAAALG010000008.1"/>
</dbReference>
<sequence>MSTTALPGETDDNAGAMLGAAGQEAFAADLAKLSASSGLGDRDRMVRLLGVLLCVAGAVVVLLAYRSTTQASDLRDQLEMVVLGLFGLVLAGVGATVYAVCSMQRFLRFWLVRLMHEQRDLAGKNRV</sequence>
<feature type="transmembrane region" description="Helical" evidence="1">
    <location>
        <begin position="46"/>
        <end position="65"/>
    </location>
</feature>
<evidence type="ECO:0000313" key="3">
    <source>
        <dbReference type="Proteomes" id="UP001501581"/>
    </source>
</evidence>